<protein>
    <submittedName>
        <fullName evidence="2">Beta-ketoacyl synthase chain length factor</fullName>
    </submittedName>
</protein>
<accession>A0A9E5MLX5</accession>
<name>A0A9E5MLX5_9GAMM</name>
<sequence length="282" mass="30625">MSSLTISVTAWSAWAPGLNTPEHWQQWAAGQRAIGGEEKPSVAEIPAMLRRRLSPLGKMALATAMPLLASRADTPCVLVSRHGDLTRTLGLLNDLAHQQELSPTHFSLSVHNAIGGLLSITRKDPSNVTALACGLEDVSTGLMEAQAILQEQASLRQRGLLPTGNDESREPATNEVLCVIYDEPVPAVYAHTRESNQPILPHYPYAVAFLLTQGATDSRRYHLQVLPPAADSPALSPSERAAPPINEPQAISLLRWMLTAHPPSELLLPGTRNTWQWSQVQS</sequence>
<evidence type="ECO:0000259" key="1">
    <source>
        <dbReference type="Pfam" id="PF13723"/>
    </source>
</evidence>
<feature type="domain" description="Beta-ketoacyl synthase-like N-terminal" evidence="1">
    <location>
        <begin position="24"/>
        <end position="153"/>
    </location>
</feature>
<dbReference type="RefSeq" id="WP_167182675.1">
    <property type="nucleotide sequence ID" value="NZ_JAAONZ010000003.1"/>
</dbReference>
<reference evidence="2" key="1">
    <citation type="submission" date="2020-03" db="EMBL/GenBank/DDBJ databases">
        <authorList>
            <person name="Guo F."/>
        </authorList>
    </citation>
    <scope>NUCLEOTIDE SEQUENCE</scope>
    <source>
        <strain evidence="2">JCM 30134</strain>
    </source>
</reference>
<comment type="caution">
    <text evidence="2">The sequence shown here is derived from an EMBL/GenBank/DDBJ whole genome shotgun (WGS) entry which is preliminary data.</text>
</comment>
<dbReference type="Pfam" id="PF13723">
    <property type="entry name" value="Ketoacyl-synt_2"/>
    <property type="match status" value="2"/>
</dbReference>
<gene>
    <name evidence="2" type="ORF">G8770_05070</name>
</gene>
<dbReference type="AlphaFoldDB" id="A0A9E5MLX5"/>
<dbReference type="InterPro" id="IPR014030">
    <property type="entry name" value="Ketoacyl_synth_N"/>
</dbReference>
<keyword evidence="3" id="KW-1185">Reference proteome</keyword>
<dbReference type="EMBL" id="JAAONZ010000003">
    <property type="protein sequence ID" value="NHO64910.1"/>
    <property type="molecule type" value="Genomic_DNA"/>
</dbReference>
<proteinExistence type="predicted"/>
<organism evidence="2 3">
    <name type="scientific">Pseudomaricurvus hydrocarbonicus</name>
    <dbReference type="NCBI Taxonomy" id="1470433"/>
    <lineage>
        <taxon>Bacteria</taxon>
        <taxon>Pseudomonadati</taxon>
        <taxon>Pseudomonadota</taxon>
        <taxon>Gammaproteobacteria</taxon>
        <taxon>Cellvibrionales</taxon>
        <taxon>Cellvibrionaceae</taxon>
        <taxon>Pseudomaricurvus</taxon>
    </lineage>
</organism>
<evidence type="ECO:0000313" key="2">
    <source>
        <dbReference type="EMBL" id="NHO64910.1"/>
    </source>
</evidence>
<evidence type="ECO:0000313" key="3">
    <source>
        <dbReference type="Proteomes" id="UP000787472"/>
    </source>
</evidence>
<dbReference type="Proteomes" id="UP000787472">
    <property type="component" value="Unassembled WGS sequence"/>
</dbReference>
<feature type="domain" description="Beta-ketoacyl synthase-like N-terminal" evidence="1">
    <location>
        <begin position="173"/>
        <end position="278"/>
    </location>
</feature>